<reference evidence="2 3" key="2">
    <citation type="submission" date="2008-11" db="EMBL/GenBank/DDBJ databases">
        <authorList>
            <person name="Fulton L."/>
            <person name="Clifton S."/>
            <person name="Fulton B."/>
            <person name="Xu J."/>
            <person name="Minx P."/>
            <person name="Pepin K.H."/>
            <person name="Johnson M."/>
            <person name="Bhonagiri V."/>
            <person name="Nash W.E."/>
            <person name="Mardis E.R."/>
            <person name="Wilson R.K."/>
        </authorList>
    </citation>
    <scope>NUCLEOTIDE SEQUENCE [LARGE SCALE GENOMIC DNA]</scope>
    <source>
        <strain evidence="2 3">ATCC 43243</strain>
    </source>
</reference>
<gene>
    <name evidence="2" type="ORF">BACPEC_02110</name>
</gene>
<dbReference type="STRING" id="483218.BACPEC_02110"/>
<evidence type="ECO:0000259" key="1">
    <source>
        <dbReference type="Pfam" id="PF16924"/>
    </source>
</evidence>
<reference evidence="2 3" key="1">
    <citation type="submission" date="2008-11" db="EMBL/GenBank/DDBJ databases">
        <title>Draft genome sequence of Bacteroides pectinophilus (ATCC 43243).</title>
        <authorList>
            <person name="Sudarsanam P."/>
            <person name="Ley R."/>
            <person name="Guruge J."/>
            <person name="Turnbaugh P.J."/>
            <person name="Mahowald M."/>
            <person name="Liep D."/>
            <person name="Gordon J."/>
        </authorList>
    </citation>
    <scope>NUCLEOTIDE SEQUENCE [LARGE SCALE GENOMIC DNA]</scope>
    <source>
        <strain evidence="2 3">ATCC 43243</strain>
    </source>
</reference>
<dbReference type="InterPro" id="IPR031629">
    <property type="entry name" value="DpaA_N"/>
</dbReference>
<proteinExistence type="predicted"/>
<feature type="domain" description="Dipicolinate synthase subunit A N-terminal" evidence="1">
    <location>
        <begin position="5"/>
        <end position="114"/>
    </location>
</feature>
<comment type="caution">
    <text evidence="2">The sequence shown here is derived from an EMBL/GenBank/DDBJ whole genome shotgun (WGS) entry which is preliminary data.</text>
</comment>
<dbReference type="Pfam" id="PF16924">
    <property type="entry name" value="DpaA_N"/>
    <property type="match status" value="1"/>
</dbReference>
<evidence type="ECO:0000313" key="2">
    <source>
        <dbReference type="EMBL" id="EEC57601.1"/>
    </source>
</evidence>
<sequence length="284" mass="30237">MDYEYAVIGGDKRQVYLADELVSRGHSVISFGLECTADHAAFWEIAAGSSKYIICPVPITSDFSVFESKLANTDVTIRMLVNQLHPGQHLIAGCISPQLKSELTAKDVSVYDLMKNENLAIYNSIATAEGALCEAIKGSPANLCKSRCAVLGYGRCGRAIADRLSGMHCITDIYSNDSRELAMAGSFGYCCRTISSFGQNAAVYDFIFNTVPSGIITSDIIRTLNKNTTIIDIASGGGTDFNAAGIAGINAHLYPGLPGKYAPMSSGIMLAGIIDSLTSECNNL</sequence>
<evidence type="ECO:0000313" key="3">
    <source>
        <dbReference type="Proteomes" id="UP000003136"/>
    </source>
</evidence>
<dbReference type="SUPFAM" id="SSF51735">
    <property type="entry name" value="NAD(P)-binding Rossmann-fold domains"/>
    <property type="match status" value="1"/>
</dbReference>
<dbReference type="EMBL" id="ABVQ01000036">
    <property type="protein sequence ID" value="EEC57601.1"/>
    <property type="molecule type" value="Genomic_DNA"/>
</dbReference>
<dbReference type="Gene3D" id="3.40.50.720">
    <property type="entry name" value="NAD(P)-binding Rossmann-like Domain"/>
    <property type="match status" value="1"/>
</dbReference>
<dbReference type="HOGENOM" id="CLU_082687_0_0_9"/>
<dbReference type="eggNOG" id="COG0373">
    <property type="taxonomic scope" value="Bacteria"/>
</dbReference>
<accession>B7ASQ5</accession>
<keyword evidence="3" id="KW-1185">Reference proteome</keyword>
<dbReference type="Proteomes" id="UP000003136">
    <property type="component" value="Unassembled WGS sequence"/>
</dbReference>
<dbReference type="AlphaFoldDB" id="B7ASQ5"/>
<name>B7ASQ5_9FIRM</name>
<organism evidence="2 3">
    <name type="scientific">[Bacteroides] pectinophilus ATCC 43243</name>
    <dbReference type="NCBI Taxonomy" id="483218"/>
    <lineage>
        <taxon>Bacteria</taxon>
        <taxon>Bacillati</taxon>
        <taxon>Bacillota</taxon>
        <taxon>Clostridia</taxon>
        <taxon>Eubacteriales</taxon>
    </lineage>
</organism>
<dbReference type="InterPro" id="IPR036291">
    <property type="entry name" value="NAD(P)-bd_dom_sf"/>
</dbReference>
<protein>
    <recommendedName>
        <fullName evidence="1">Dipicolinate synthase subunit A N-terminal domain-containing protein</fullName>
    </recommendedName>
</protein>